<dbReference type="InterPro" id="IPR023631">
    <property type="entry name" value="Amidase_dom"/>
</dbReference>
<dbReference type="PANTHER" id="PTHR11895">
    <property type="entry name" value="TRANSAMIDASE"/>
    <property type="match status" value="1"/>
</dbReference>
<dbReference type="AlphaFoldDB" id="R4YYJ9"/>
<sequence length="482" mass="49880">MGLTTWGEPLSGIEQPTAIEIADGVRKGELSAREVVDDYLGRIDAGNGALNAFVHVDAAGARDQADRVDARVAAGEDPGPFAGVPFGVKDLEHCAGMPTSHGSTVYADRGPVAADSIHVARLRAAGGIPVGKTAAPEFGTLSFTRTLAFGVTTSPWGEGRTPGGSSGGSAAAVAAGLVPVSTASDGGGSTRIPASFAGLVGMKPSHGRIPIEGPSGSQTAVAGLLTTTVAEAARHLDVTAGPDARDRLSLPSTDLNYCNLIETLETAGLRARWSPDLGFGVTDPEVESLCRSAAEELADAAGLAVDEGVVDLGDPVRLWFQAGAADLWLSLEPGMWPQLADEFTPFVRRGLEMTEGLAMPRYADTLRLREDLQDHMAALFDEVDVVLCPTTAVAAFADKGPPPSVIAGQELGMGMATPYTMPANLCWNPAVSVPAGLTGDGLPVGLQIVTQRHRDEVPLRLARILEQVRPWPRHAPGAGASS</sequence>
<dbReference type="SUPFAM" id="SSF75304">
    <property type="entry name" value="Amidase signature (AS) enzymes"/>
    <property type="match status" value="1"/>
</dbReference>
<evidence type="ECO:0000259" key="2">
    <source>
        <dbReference type="Pfam" id="PF01425"/>
    </source>
</evidence>
<name>R4YYJ9_9ACTN</name>
<proteinExistence type="inferred from homology"/>
<dbReference type="PANTHER" id="PTHR11895:SF7">
    <property type="entry name" value="GLUTAMYL-TRNA(GLN) AMIDOTRANSFERASE SUBUNIT A, MITOCHONDRIAL"/>
    <property type="match status" value="1"/>
</dbReference>
<reference evidence="3 4" key="1">
    <citation type="journal article" date="2013" name="ISME J.">
        <title>Metabolic model for the filamentous 'Candidatus Microthrix parvicella' based on genomic and metagenomic analyses.</title>
        <authorList>
            <person name="Jon McIlroy S."/>
            <person name="Kristiansen R."/>
            <person name="Albertsen M."/>
            <person name="Michael Karst S."/>
            <person name="Rossetti S."/>
            <person name="Lund Nielsen J."/>
            <person name="Tandoi V."/>
            <person name="James Seviour R."/>
            <person name="Nielsen P.H."/>
        </authorList>
    </citation>
    <scope>NUCLEOTIDE SEQUENCE [LARGE SCALE GENOMIC DNA]</scope>
    <source>
        <strain evidence="3 4">RN1</strain>
    </source>
</reference>
<dbReference type="InterPro" id="IPR000120">
    <property type="entry name" value="Amidase"/>
</dbReference>
<dbReference type="STRING" id="1229780.BN381_290013"/>
<dbReference type="EMBL" id="CANL01000022">
    <property type="protein sequence ID" value="CCM63654.1"/>
    <property type="molecule type" value="Genomic_DNA"/>
</dbReference>
<evidence type="ECO:0000313" key="3">
    <source>
        <dbReference type="EMBL" id="CCM63654.1"/>
    </source>
</evidence>
<dbReference type="Gene3D" id="3.90.1300.10">
    <property type="entry name" value="Amidase signature (AS) domain"/>
    <property type="match status" value="1"/>
</dbReference>
<dbReference type="Pfam" id="PF01425">
    <property type="entry name" value="Amidase"/>
    <property type="match status" value="1"/>
</dbReference>
<comment type="caution">
    <text evidence="3">The sequence shown here is derived from an EMBL/GenBank/DDBJ whole genome shotgun (WGS) entry which is preliminary data.</text>
</comment>
<comment type="similarity">
    <text evidence="1">Belongs to the amidase family.</text>
</comment>
<feature type="domain" description="Amidase" evidence="2">
    <location>
        <begin position="34"/>
        <end position="456"/>
    </location>
</feature>
<dbReference type="EC" id="3.5.1.4" evidence="3"/>
<dbReference type="Proteomes" id="UP000018291">
    <property type="component" value="Unassembled WGS sequence"/>
</dbReference>
<evidence type="ECO:0000256" key="1">
    <source>
        <dbReference type="ARBA" id="ARBA00009199"/>
    </source>
</evidence>
<keyword evidence="4" id="KW-1185">Reference proteome</keyword>
<dbReference type="InterPro" id="IPR036928">
    <property type="entry name" value="AS_sf"/>
</dbReference>
<dbReference type="GO" id="GO:0004040">
    <property type="term" value="F:amidase activity"/>
    <property type="evidence" value="ECO:0007669"/>
    <property type="project" value="UniProtKB-EC"/>
</dbReference>
<keyword evidence="3" id="KW-0378">Hydrolase</keyword>
<accession>R4YYJ9</accession>
<organism evidence="3 4">
    <name type="scientific">Candidatus Neomicrothrix parvicella RN1</name>
    <dbReference type="NCBI Taxonomy" id="1229780"/>
    <lineage>
        <taxon>Bacteria</taxon>
        <taxon>Bacillati</taxon>
        <taxon>Actinomycetota</taxon>
        <taxon>Acidimicrobiia</taxon>
        <taxon>Acidimicrobiales</taxon>
        <taxon>Microthrixaceae</taxon>
        <taxon>Candidatus Neomicrothrix</taxon>
    </lineage>
</organism>
<protein>
    <submittedName>
        <fullName evidence="3">Putative amidase AF_1954</fullName>
        <ecNumber evidence="3">3.5.1.4</ecNumber>
    </submittedName>
</protein>
<dbReference type="eggNOG" id="COG0154">
    <property type="taxonomic scope" value="Bacteria"/>
</dbReference>
<gene>
    <name evidence="3" type="ORF">BN381_290013</name>
</gene>
<evidence type="ECO:0000313" key="4">
    <source>
        <dbReference type="Proteomes" id="UP000018291"/>
    </source>
</evidence>
<dbReference type="HOGENOM" id="CLU_009600_0_4_11"/>